<feature type="coiled-coil region" evidence="1">
    <location>
        <begin position="8"/>
        <end position="61"/>
    </location>
</feature>
<dbReference type="Proteomes" id="UP000830835">
    <property type="component" value="Unassembled WGS sequence"/>
</dbReference>
<keyword evidence="3" id="KW-1185">Reference proteome</keyword>
<evidence type="ECO:0000313" key="2">
    <source>
        <dbReference type="EMBL" id="MCJ2544022.1"/>
    </source>
</evidence>
<reference evidence="2" key="1">
    <citation type="submission" date="2021-02" db="EMBL/GenBank/DDBJ databases">
        <title>The CRISPR/cas machinery reduction and long-range gene transfer in the hot spring cyanobacterium Synechococcus.</title>
        <authorList>
            <person name="Dvorak P."/>
            <person name="Jahodarova E."/>
            <person name="Hasler P."/>
            <person name="Poulickova A."/>
        </authorList>
    </citation>
    <scope>NUCLEOTIDE SEQUENCE</scope>
    <source>
        <strain evidence="2">Rupite</strain>
    </source>
</reference>
<name>A0ABT0CE18_THEVL</name>
<evidence type="ECO:0008006" key="4">
    <source>
        <dbReference type="Google" id="ProtNLM"/>
    </source>
</evidence>
<sequence>MQERLAYQSKMRSQLDNIIAQIEKLEAAAKQAEDEAKNKRLEALRLKRVAFEERLQSLQNSSGEAWEELRLGLESAWGELQSALDNAFAKFQ</sequence>
<evidence type="ECO:0000313" key="3">
    <source>
        <dbReference type="Proteomes" id="UP000830835"/>
    </source>
</evidence>
<accession>A0ABT0CE18</accession>
<gene>
    <name evidence="2" type="ORF">JX360_14105</name>
</gene>
<dbReference type="RefSeq" id="WP_244352154.1">
    <property type="nucleotide sequence ID" value="NZ_JAFIRA010000044.1"/>
</dbReference>
<protein>
    <recommendedName>
        <fullName evidence="4">Coiled coil domain-containing protein</fullName>
    </recommendedName>
</protein>
<organism evidence="2 3">
    <name type="scientific">Thermostichus vulcanus str. 'Rupite'</name>
    <dbReference type="NCBI Taxonomy" id="2813851"/>
    <lineage>
        <taxon>Bacteria</taxon>
        <taxon>Bacillati</taxon>
        <taxon>Cyanobacteriota</taxon>
        <taxon>Cyanophyceae</taxon>
        <taxon>Thermostichales</taxon>
        <taxon>Thermostichaceae</taxon>
        <taxon>Thermostichus</taxon>
    </lineage>
</organism>
<comment type="caution">
    <text evidence="2">The sequence shown here is derived from an EMBL/GenBank/DDBJ whole genome shotgun (WGS) entry which is preliminary data.</text>
</comment>
<proteinExistence type="predicted"/>
<dbReference type="EMBL" id="JAFIRA010000044">
    <property type="protein sequence ID" value="MCJ2544022.1"/>
    <property type="molecule type" value="Genomic_DNA"/>
</dbReference>
<evidence type="ECO:0000256" key="1">
    <source>
        <dbReference type="SAM" id="Coils"/>
    </source>
</evidence>
<keyword evidence="1" id="KW-0175">Coiled coil</keyword>